<evidence type="ECO:0000313" key="9">
    <source>
        <dbReference type="EMBL" id="KGF04294.1"/>
    </source>
</evidence>
<dbReference type="SUPFAM" id="SSF52540">
    <property type="entry name" value="P-loop containing nucleoside triphosphate hydrolases"/>
    <property type="match status" value="1"/>
</dbReference>
<dbReference type="Pfam" id="PF21694">
    <property type="entry name" value="DNA_pol3_delta_C"/>
    <property type="match status" value="1"/>
</dbReference>
<protein>
    <recommendedName>
        <fullName evidence="1">DNA-directed DNA polymerase</fullName>
        <ecNumber evidence="1">2.7.7.7</ecNumber>
    </recommendedName>
</protein>
<evidence type="ECO:0000256" key="6">
    <source>
        <dbReference type="ARBA" id="ARBA00034754"/>
    </source>
</evidence>
<evidence type="ECO:0000313" key="10">
    <source>
        <dbReference type="Proteomes" id="UP000029579"/>
    </source>
</evidence>
<dbReference type="InterPro" id="IPR008921">
    <property type="entry name" value="DNA_pol3_clamp-load_cplx_C"/>
</dbReference>
<evidence type="ECO:0000256" key="2">
    <source>
        <dbReference type="ARBA" id="ARBA00022679"/>
    </source>
</evidence>
<evidence type="ECO:0000256" key="7">
    <source>
        <dbReference type="ARBA" id="ARBA00049244"/>
    </source>
</evidence>
<evidence type="ECO:0000256" key="4">
    <source>
        <dbReference type="ARBA" id="ARBA00022705"/>
    </source>
</evidence>
<dbReference type="Gene3D" id="3.40.50.300">
    <property type="entry name" value="P-loop containing nucleotide triphosphate hydrolases"/>
    <property type="match status" value="1"/>
</dbReference>
<keyword evidence="4" id="KW-0235">DNA replication</keyword>
<dbReference type="InterPro" id="IPR027417">
    <property type="entry name" value="P-loop_NTPase"/>
</dbReference>
<dbReference type="eggNOG" id="COG1466">
    <property type="taxonomic scope" value="Bacteria"/>
</dbReference>
<dbReference type="EC" id="2.7.7.7" evidence="1"/>
<dbReference type="GO" id="GO:0003677">
    <property type="term" value="F:DNA binding"/>
    <property type="evidence" value="ECO:0007669"/>
    <property type="project" value="InterPro"/>
</dbReference>
<dbReference type="Gene3D" id="1.20.272.10">
    <property type="match status" value="1"/>
</dbReference>
<dbReference type="AlphaFoldDB" id="A0A095Z794"/>
<dbReference type="PANTHER" id="PTHR34388:SF1">
    <property type="entry name" value="DNA POLYMERASE III SUBUNIT DELTA"/>
    <property type="match status" value="1"/>
</dbReference>
<accession>A0A095Z794</accession>
<dbReference type="InterPro" id="IPR048466">
    <property type="entry name" value="DNA_pol3_delta-like_C"/>
</dbReference>
<dbReference type="GO" id="GO:0006261">
    <property type="term" value="P:DNA-templated DNA replication"/>
    <property type="evidence" value="ECO:0007669"/>
    <property type="project" value="TreeGrafter"/>
</dbReference>
<keyword evidence="2" id="KW-0808">Transferase</keyword>
<keyword evidence="3" id="KW-0548">Nucleotidyltransferase</keyword>
<evidence type="ECO:0000256" key="5">
    <source>
        <dbReference type="ARBA" id="ARBA00022932"/>
    </source>
</evidence>
<dbReference type="InterPro" id="IPR005790">
    <property type="entry name" value="DNA_polIII_delta"/>
</dbReference>
<evidence type="ECO:0000256" key="1">
    <source>
        <dbReference type="ARBA" id="ARBA00012417"/>
    </source>
</evidence>
<evidence type="ECO:0000259" key="8">
    <source>
        <dbReference type="Pfam" id="PF21694"/>
    </source>
</evidence>
<dbReference type="GO" id="GO:0003887">
    <property type="term" value="F:DNA-directed DNA polymerase activity"/>
    <property type="evidence" value="ECO:0007669"/>
    <property type="project" value="UniProtKB-KW"/>
</dbReference>
<keyword evidence="5" id="KW-0239">DNA-directed DNA polymerase</keyword>
<sequence length="338" mass="39486">MKYIEFFKNFVNFKTAGIYLFDSKEEYLNTTIIEEAERLINIKDFNLIKIKGETDFETMKNSYETYPVMEDKKIIIWQNIDLSKDGVKNYNIILEKLAEDAKKFPSYATLLIFSDTTPFKGKFYKEISKNGTIVVIDRLNNNELRSFIGRRFIKNKKKISNIYIDEIINRFSYLAYNSEIDLFEIVNSVDKIISNSTDEIIKKEDIEDQLDQVLNLNIFNLTDAIASKNIKGAFKTLLLMEKSGEDLFMIYHMLIRQFRILTTVKSLSNQNFNDSFIMKASKIGSFELRKAKANIKNYSMDSLIDINDRLMDMELRSKSESFEMKGELMKLVAFVGTK</sequence>
<dbReference type="Proteomes" id="UP000029579">
    <property type="component" value="Unassembled WGS sequence"/>
</dbReference>
<comment type="catalytic activity">
    <reaction evidence="7">
        <text>DNA(n) + a 2'-deoxyribonucleoside 5'-triphosphate = DNA(n+1) + diphosphate</text>
        <dbReference type="Rhea" id="RHEA:22508"/>
        <dbReference type="Rhea" id="RHEA-COMP:17339"/>
        <dbReference type="Rhea" id="RHEA-COMP:17340"/>
        <dbReference type="ChEBI" id="CHEBI:33019"/>
        <dbReference type="ChEBI" id="CHEBI:61560"/>
        <dbReference type="ChEBI" id="CHEBI:173112"/>
        <dbReference type="EC" id="2.7.7.7"/>
    </reaction>
</comment>
<dbReference type="RefSeq" id="WP_052039368.1">
    <property type="nucleotide sequence ID" value="NZ_JRMW01000032.1"/>
</dbReference>
<gene>
    <name evidence="9" type="ORF">HMPREF1630_04590</name>
</gene>
<dbReference type="PANTHER" id="PTHR34388">
    <property type="entry name" value="DNA POLYMERASE III SUBUNIT DELTA"/>
    <property type="match status" value="1"/>
</dbReference>
<organism evidence="9 10">
    <name type="scientific">Anaerococcus lactolyticus S7-1-13</name>
    <dbReference type="NCBI Taxonomy" id="1284686"/>
    <lineage>
        <taxon>Bacteria</taxon>
        <taxon>Bacillati</taxon>
        <taxon>Bacillota</taxon>
        <taxon>Tissierellia</taxon>
        <taxon>Tissierellales</taxon>
        <taxon>Peptoniphilaceae</taxon>
        <taxon>Anaerococcus</taxon>
    </lineage>
</organism>
<dbReference type="GO" id="GO:0009360">
    <property type="term" value="C:DNA polymerase III complex"/>
    <property type="evidence" value="ECO:0007669"/>
    <property type="project" value="TreeGrafter"/>
</dbReference>
<reference evidence="9 10" key="1">
    <citation type="submission" date="2014-07" db="EMBL/GenBank/DDBJ databases">
        <authorList>
            <person name="McCorrison J."/>
            <person name="Sanka R."/>
            <person name="Torralba M."/>
            <person name="Gillis M."/>
            <person name="Haft D.H."/>
            <person name="Methe B."/>
            <person name="Sutton G."/>
            <person name="Nelson K.E."/>
        </authorList>
    </citation>
    <scope>NUCLEOTIDE SEQUENCE [LARGE SCALE GENOMIC DNA]</scope>
    <source>
        <strain evidence="9 10">S7-1-13</strain>
    </source>
</reference>
<feature type="domain" description="DNA polymerase III delta subunit-like C-terminal" evidence="8">
    <location>
        <begin position="217"/>
        <end position="323"/>
    </location>
</feature>
<dbReference type="EMBL" id="JRMW01000032">
    <property type="protein sequence ID" value="KGF04294.1"/>
    <property type="molecule type" value="Genomic_DNA"/>
</dbReference>
<comment type="similarity">
    <text evidence="6">Belongs to the DNA polymerase HolA subunit family.</text>
</comment>
<comment type="caution">
    <text evidence="9">The sequence shown here is derived from an EMBL/GenBank/DDBJ whole genome shotgun (WGS) entry which is preliminary data.</text>
</comment>
<proteinExistence type="inferred from homology"/>
<dbReference type="NCBIfam" id="TIGR01128">
    <property type="entry name" value="holA"/>
    <property type="match status" value="1"/>
</dbReference>
<name>A0A095Z794_9FIRM</name>
<dbReference type="Gene3D" id="1.10.8.60">
    <property type="match status" value="1"/>
</dbReference>
<evidence type="ECO:0000256" key="3">
    <source>
        <dbReference type="ARBA" id="ARBA00022695"/>
    </source>
</evidence>
<dbReference type="SUPFAM" id="SSF48019">
    <property type="entry name" value="post-AAA+ oligomerization domain-like"/>
    <property type="match status" value="1"/>
</dbReference>
<dbReference type="OrthoDB" id="9775929at2"/>